<name>M2AZ60_9BACT</name>
<reference evidence="1" key="1">
    <citation type="submission" date="2012-11" db="EMBL/GenBank/DDBJ databases">
        <title>Permanent draft genomes of Rhodopirellula europaea strain SH398 and 6C.</title>
        <authorList>
            <person name="Richter M."/>
            <person name="Richter-Heitmann T."/>
            <person name="Frank C."/>
            <person name="Harder J."/>
            <person name="Glockner F.O."/>
        </authorList>
    </citation>
    <scope>NUCLEOTIDE SEQUENCE</scope>
    <source>
        <strain evidence="1">6C</strain>
    </source>
</reference>
<dbReference type="PATRIC" id="fig|1263867.3.peg.4330"/>
<accession>M2AZ60</accession>
<proteinExistence type="predicted"/>
<evidence type="ECO:0000313" key="2">
    <source>
        <dbReference type="Proteomes" id="UP000011529"/>
    </source>
</evidence>
<dbReference type="AlphaFoldDB" id="M2AZ60"/>
<comment type="caution">
    <text evidence="1">The sequence shown here is derived from an EMBL/GenBank/DDBJ whole genome shotgun (WGS) entry which is preliminary data.</text>
</comment>
<organism evidence="1 2">
    <name type="scientific">Rhodopirellula europaea 6C</name>
    <dbReference type="NCBI Taxonomy" id="1263867"/>
    <lineage>
        <taxon>Bacteria</taxon>
        <taxon>Pseudomonadati</taxon>
        <taxon>Planctomycetota</taxon>
        <taxon>Planctomycetia</taxon>
        <taxon>Pirellulales</taxon>
        <taxon>Pirellulaceae</taxon>
        <taxon>Rhodopirellula</taxon>
    </lineage>
</organism>
<sequence length="43" mass="4298">MGTGQTPVDGIVVGLSSPAYSPNQCKQIGIAAGAVARSSTNHR</sequence>
<dbReference type="Proteomes" id="UP000011529">
    <property type="component" value="Unassembled WGS sequence"/>
</dbReference>
<gene>
    <name evidence="1" type="ORF">RE6C_04041</name>
</gene>
<protein>
    <submittedName>
        <fullName evidence="1">Uncharacterized protein</fullName>
    </submittedName>
</protein>
<keyword evidence="2" id="KW-1185">Reference proteome</keyword>
<reference evidence="1" key="2">
    <citation type="journal article" date="2013" name="Mar. Genomics">
        <title>Expression of sulfatases in Rhodopirellula baltica and the diversity of sulfatases in the genus Rhodopirellula.</title>
        <authorList>
            <person name="Wegner C.E."/>
            <person name="Richter-Heitmann T."/>
            <person name="Klindworth A."/>
            <person name="Klockow C."/>
            <person name="Richter M."/>
            <person name="Achstetter T."/>
            <person name="Glockner F.O."/>
            <person name="Harder J."/>
        </authorList>
    </citation>
    <scope>NUCLEOTIDE SEQUENCE [LARGE SCALE GENOMIC DNA]</scope>
    <source>
        <strain evidence="1">6C</strain>
    </source>
</reference>
<dbReference type="EMBL" id="ANMO01000185">
    <property type="protein sequence ID" value="EMB15259.1"/>
    <property type="molecule type" value="Genomic_DNA"/>
</dbReference>
<evidence type="ECO:0000313" key="1">
    <source>
        <dbReference type="EMBL" id="EMB15259.1"/>
    </source>
</evidence>